<evidence type="ECO:0000313" key="3">
    <source>
        <dbReference type="Proteomes" id="UP000502823"/>
    </source>
</evidence>
<evidence type="ECO:0000313" key="2">
    <source>
        <dbReference type="EMBL" id="GFG35133.1"/>
    </source>
</evidence>
<gene>
    <name evidence="2" type="ORF">Cfor_09620</name>
</gene>
<reference evidence="3" key="1">
    <citation type="submission" date="2020-01" db="EMBL/GenBank/DDBJ databases">
        <title>Draft genome sequence of the Termite Coptotermes fromosanus.</title>
        <authorList>
            <person name="Itakura S."/>
            <person name="Yosikawa Y."/>
            <person name="Umezawa K."/>
        </authorList>
    </citation>
    <scope>NUCLEOTIDE SEQUENCE [LARGE SCALE GENOMIC DNA]</scope>
</reference>
<proteinExistence type="predicted"/>
<comment type="caution">
    <text evidence="2">The sequence shown here is derived from an EMBL/GenBank/DDBJ whole genome shotgun (WGS) entry which is preliminary data.</text>
</comment>
<protein>
    <submittedName>
        <fullName evidence="2">Uncharacterized protein</fullName>
    </submittedName>
</protein>
<name>A0A6L2PRE3_COPFO</name>
<accession>A0A6L2PRE3</accession>
<organism evidence="2 3">
    <name type="scientific">Coptotermes formosanus</name>
    <name type="common">Formosan subterranean termite</name>
    <dbReference type="NCBI Taxonomy" id="36987"/>
    <lineage>
        <taxon>Eukaryota</taxon>
        <taxon>Metazoa</taxon>
        <taxon>Ecdysozoa</taxon>
        <taxon>Arthropoda</taxon>
        <taxon>Hexapoda</taxon>
        <taxon>Insecta</taxon>
        <taxon>Pterygota</taxon>
        <taxon>Neoptera</taxon>
        <taxon>Polyneoptera</taxon>
        <taxon>Dictyoptera</taxon>
        <taxon>Blattodea</taxon>
        <taxon>Blattoidea</taxon>
        <taxon>Termitoidae</taxon>
        <taxon>Rhinotermitidae</taxon>
        <taxon>Coptotermes</taxon>
    </lineage>
</organism>
<sequence>MLDAGHQTRLNMKPPSLLKLLVCNRISVDSFIRRSMYLDVTSNIGVTVKDIVDKFTAAQEPSALTSASSKQKQILSPSGKAHPTKSTCAGKFVVNFTNNRPCEPAAVVILSRSLNYGKITSLKSNLKDIISGVE</sequence>
<dbReference type="Proteomes" id="UP000502823">
    <property type="component" value="Unassembled WGS sequence"/>
</dbReference>
<dbReference type="AlphaFoldDB" id="A0A6L2PRE3"/>
<dbReference type="EMBL" id="BLKM01000529">
    <property type="protein sequence ID" value="GFG35133.1"/>
    <property type="molecule type" value="Genomic_DNA"/>
</dbReference>
<evidence type="ECO:0000256" key="1">
    <source>
        <dbReference type="SAM" id="MobiDB-lite"/>
    </source>
</evidence>
<dbReference type="InParanoid" id="A0A6L2PRE3"/>
<feature type="region of interest" description="Disordered" evidence="1">
    <location>
        <begin position="65"/>
        <end position="85"/>
    </location>
</feature>
<keyword evidence="3" id="KW-1185">Reference proteome</keyword>
<feature type="compositionally biased region" description="Polar residues" evidence="1">
    <location>
        <begin position="65"/>
        <end position="76"/>
    </location>
</feature>